<evidence type="ECO:0000313" key="3">
    <source>
        <dbReference type="EMBL" id="BBL04347.1"/>
    </source>
</evidence>
<dbReference type="GO" id="GO:0016491">
    <property type="term" value="F:oxidoreductase activity"/>
    <property type="evidence" value="ECO:0007669"/>
    <property type="project" value="TreeGrafter"/>
</dbReference>
<feature type="chain" id="PRO_5021321018" description="ABM domain-containing protein" evidence="1">
    <location>
        <begin position="25"/>
        <end position="118"/>
    </location>
</feature>
<dbReference type="SUPFAM" id="SSF54909">
    <property type="entry name" value="Dimeric alpha+beta barrel"/>
    <property type="match status" value="1"/>
</dbReference>
<dbReference type="GeneID" id="78342377"/>
<dbReference type="PANTHER" id="PTHR33336:SF3">
    <property type="entry name" value="ABM DOMAIN-CONTAINING PROTEIN"/>
    <property type="match status" value="1"/>
</dbReference>
<feature type="signal peptide" evidence="1">
    <location>
        <begin position="1"/>
        <end position="24"/>
    </location>
</feature>
<dbReference type="KEGG" id="acou:A5CBH24_16600"/>
<dbReference type="InterPro" id="IPR007138">
    <property type="entry name" value="ABM_dom"/>
</dbReference>
<accession>A0A4Y1WTX2</accession>
<name>A0A4Y1WTX2_9BACT</name>
<evidence type="ECO:0000313" key="4">
    <source>
        <dbReference type="Proteomes" id="UP000318946"/>
    </source>
</evidence>
<dbReference type="EMBL" id="AP019735">
    <property type="protein sequence ID" value="BBL04347.1"/>
    <property type="molecule type" value="Genomic_DNA"/>
</dbReference>
<gene>
    <name evidence="3" type="ORF">A5CBH24_16600</name>
</gene>
<dbReference type="AlphaFoldDB" id="A0A4Y1WTX2"/>
<organism evidence="3 4">
    <name type="scientific">Alistipes communis</name>
    <dbReference type="NCBI Taxonomy" id="2585118"/>
    <lineage>
        <taxon>Bacteria</taxon>
        <taxon>Pseudomonadati</taxon>
        <taxon>Bacteroidota</taxon>
        <taxon>Bacteroidia</taxon>
        <taxon>Bacteroidales</taxon>
        <taxon>Rikenellaceae</taxon>
        <taxon>Alistipes</taxon>
    </lineage>
</organism>
<keyword evidence="4" id="KW-1185">Reference proteome</keyword>
<dbReference type="RefSeq" id="WP_141412833.1">
    <property type="nucleotide sequence ID" value="NZ_AP019735.1"/>
</dbReference>
<feature type="domain" description="ABM" evidence="2">
    <location>
        <begin position="28"/>
        <end position="116"/>
    </location>
</feature>
<dbReference type="OrthoDB" id="287932at2"/>
<dbReference type="InterPro" id="IPR050744">
    <property type="entry name" value="AI-2_Isomerase_LsrG"/>
</dbReference>
<dbReference type="Proteomes" id="UP000318946">
    <property type="component" value="Chromosome"/>
</dbReference>
<evidence type="ECO:0000256" key="1">
    <source>
        <dbReference type="SAM" id="SignalP"/>
    </source>
</evidence>
<reference evidence="4" key="1">
    <citation type="submission" date="2019-06" db="EMBL/GenBank/DDBJ databases">
        <title>Alistipes onderdonkii subsp. vulgaris subsp. nov., Alistipes dispar sp. nov. and Alistipes communis sp. nov., isolated from human faeces, and creation of Alistipes onderdonkii subsp. onderdonkii subsp. nov.</title>
        <authorList>
            <person name="Sakamoto M."/>
            <person name="Ikeyama N."/>
            <person name="Ogata Y."/>
            <person name="Suda W."/>
            <person name="Iino T."/>
            <person name="Hattori M."/>
            <person name="Ohkuma M."/>
        </authorList>
    </citation>
    <scope>NUCLEOTIDE SEQUENCE [LARGE SCALE GENOMIC DNA]</scope>
    <source>
        <strain evidence="4">5CBH24</strain>
    </source>
</reference>
<dbReference type="GO" id="GO:0005829">
    <property type="term" value="C:cytosol"/>
    <property type="evidence" value="ECO:0007669"/>
    <property type="project" value="TreeGrafter"/>
</dbReference>
<dbReference type="Gene3D" id="3.30.70.100">
    <property type="match status" value="1"/>
</dbReference>
<dbReference type="InterPro" id="IPR011008">
    <property type="entry name" value="Dimeric_a/b-barrel"/>
</dbReference>
<dbReference type="PANTHER" id="PTHR33336">
    <property type="entry name" value="QUINOL MONOOXYGENASE YGIN-RELATED"/>
    <property type="match status" value="1"/>
</dbReference>
<dbReference type="PROSITE" id="PS51725">
    <property type="entry name" value="ABM"/>
    <property type="match status" value="1"/>
</dbReference>
<keyword evidence="1" id="KW-0732">Signal</keyword>
<sequence length="118" mass="13376">MKTRIFLFLTLGAFLAGCRNSATAPKRVRLNVEMSVSAGNRAALLENLLLLAEASRAEPGCIGYEIYENSRDSSRILIFETWRDAASLEAHQQTEHFRLRAPRNRELSETSVLSRFEF</sequence>
<proteinExistence type="predicted"/>
<evidence type="ECO:0000259" key="2">
    <source>
        <dbReference type="PROSITE" id="PS51725"/>
    </source>
</evidence>
<dbReference type="PROSITE" id="PS51257">
    <property type="entry name" value="PROKAR_LIPOPROTEIN"/>
    <property type="match status" value="1"/>
</dbReference>
<dbReference type="Pfam" id="PF03992">
    <property type="entry name" value="ABM"/>
    <property type="match status" value="1"/>
</dbReference>
<protein>
    <recommendedName>
        <fullName evidence="2">ABM domain-containing protein</fullName>
    </recommendedName>
</protein>